<dbReference type="eggNOG" id="COG4771">
    <property type="taxonomic scope" value="Bacteria"/>
</dbReference>
<dbReference type="eggNOG" id="COG1629">
    <property type="taxonomic scope" value="Bacteria"/>
</dbReference>
<keyword evidence="2 7" id="KW-0813">Transport</keyword>
<keyword evidence="6 7" id="KW-0998">Cell outer membrane</keyword>
<dbReference type="Gene3D" id="2.40.170.20">
    <property type="entry name" value="TonB-dependent receptor, beta-barrel domain"/>
    <property type="match status" value="1"/>
</dbReference>
<feature type="chain" id="PRO_5001668570" evidence="8">
    <location>
        <begin position="31"/>
        <end position="1075"/>
    </location>
</feature>
<dbReference type="FunFam" id="2.170.130.10:FF:000008">
    <property type="entry name" value="SusC/RagA family TonB-linked outer membrane protein"/>
    <property type="match status" value="1"/>
</dbReference>
<dbReference type="NCBIfam" id="TIGR04056">
    <property type="entry name" value="OMP_RagA_SusC"/>
    <property type="match status" value="1"/>
</dbReference>
<evidence type="ECO:0000256" key="1">
    <source>
        <dbReference type="ARBA" id="ARBA00004571"/>
    </source>
</evidence>
<dbReference type="InterPro" id="IPR039426">
    <property type="entry name" value="TonB-dep_rcpt-like"/>
</dbReference>
<dbReference type="GO" id="GO:0009279">
    <property type="term" value="C:cell outer membrane"/>
    <property type="evidence" value="ECO:0007669"/>
    <property type="project" value="UniProtKB-SubCell"/>
</dbReference>
<sequence>MKVRHEVKYCLSALFLASSAGLCLPLRASAESHVVATSKQLAPVQTIDVTGYVHDANGEPVIGAGVQVVGSKLATVTDINGQFSLTVPVGSSLTISYIGFTSQEVKAKATLDITLSEDSRSLDEVVVVGYGKMKKRDLTGAISSVKGSDVALAGVASAAHALAGKAAGLYVRQNSAQPGGGLDILVRGAGSVNAKNDPLYIVDGFPIAKIDQPRGVNDRMDPGTQGVLNFLNPNDIERVEVLKDASATAIYGARAANGVVIVTTKRGAEGKPQVDYSYNYSFQKYSDNYDMLSLKEWMVEKNKSTWENWVWENGVGPWGGKTLEEALKSPKNGLAYTQPFTEAQIAAAGEGTDWLGLITRNGQVQEHNLSVRGGSKGTQYMLSLNYFDNQGIIRNSGMTRYTLKTNIDQKFLDIFKLGLNLTLTRIDNANTQLGGERWEKSGMIRAAVQMGPHIKAFDPATGTYPINPLLGTQPNPYSLLNNTDEARTDRLLGNIFLEANPLEGLTLKLNAGIDRANIFRGTYEPKTTLAGRNANGNADVYNNDNNQYLLEATANYTRTFNDVHKLSLLAGTSYEQFELKTSRAGNNDFLTDAFGYHNLDAGTGQKRVGSGYSKNKMESYFFRASYILKDRYYLTATMRADGASVFARNHKWGYFPSVALGWTMSEEPFMKSAEWISMLKWRLSWGQTGNSDIGTNAFATYATQAAFNKENNSQVMGVYRSRLENPDLKWETTTEWNVGLDMGFLNNRILASVEFYHKVISDLLNYKPLNVYQEITSVMANVGKTQSTGVEVTINTKNIDTRDFKWSTDFTFTAYKDRWKERTPDWKPGIYERVDDPIRPIYARLADHIMQIGEKAPKAQPDLRPGEIVIKDINGYARDKNNQPIVDENGRFVLTGEPDGIIDDADNVLLGSQDPGWLAGITNTLRYKDFDLSIQFNGMFDRRMQDPTEMAYGLGGGDLARYGYNALRKIKDRWTWDNPSTTQPTSFNGWNNNYTSGDWYYQKAWFIRLTNISLGWTLPRTLISRTKVLSRVRLSLSASNLFCITPYKGLDPETDYYAAAYPNARTYSMGINVTF</sequence>
<dbReference type="PATRIC" id="fig|1122985.7.peg.2358"/>
<evidence type="ECO:0000313" key="10">
    <source>
        <dbReference type="EMBL" id="KDR51669.1"/>
    </source>
</evidence>
<dbReference type="AlphaFoldDB" id="A0A069QI43"/>
<evidence type="ECO:0000256" key="3">
    <source>
        <dbReference type="ARBA" id="ARBA00022452"/>
    </source>
</evidence>
<keyword evidence="11" id="KW-1185">Reference proteome</keyword>
<dbReference type="InterPro" id="IPR023996">
    <property type="entry name" value="TonB-dep_OMP_SusC/RagA"/>
</dbReference>
<dbReference type="Gene3D" id="2.60.40.1120">
    <property type="entry name" value="Carboxypeptidase-like, regulatory domain"/>
    <property type="match status" value="1"/>
</dbReference>
<feature type="signal peptide" evidence="8">
    <location>
        <begin position="1"/>
        <end position="30"/>
    </location>
</feature>
<dbReference type="InterPro" id="IPR037066">
    <property type="entry name" value="Plug_dom_sf"/>
</dbReference>
<dbReference type="Pfam" id="PF13715">
    <property type="entry name" value="CarbopepD_reg_2"/>
    <property type="match status" value="1"/>
</dbReference>
<evidence type="ECO:0000313" key="11">
    <source>
        <dbReference type="Proteomes" id="UP000027442"/>
    </source>
</evidence>
<comment type="similarity">
    <text evidence="7">Belongs to the TonB-dependent receptor family.</text>
</comment>
<evidence type="ECO:0000256" key="7">
    <source>
        <dbReference type="PROSITE-ProRule" id="PRU01360"/>
    </source>
</evidence>
<reference evidence="10 11" key="1">
    <citation type="submission" date="2013-08" db="EMBL/GenBank/DDBJ databases">
        <authorList>
            <person name="Weinstock G."/>
            <person name="Sodergren E."/>
            <person name="Wylie T."/>
            <person name="Fulton L."/>
            <person name="Fulton R."/>
            <person name="Fronick C."/>
            <person name="O'Laughlin M."/>
            <person name="Godfrey J."/>
            <person name="Miner T."/>
            <person name="Herter B."/>
            <person name="Appelbaum E."/>
            <person name="Cordes M."/>
            <person name="Lek S."/>
            <person name="Wollam A."/>
            <person name="Pepin K.H."/>
            <person name="Palsikar V.B."/>
            <person name="Mitreva M."/>
            <person name="Wilson R.K."/>
        </authorList>
    </citation>
    <scope>NUCLEOTIDE SEQUENCE [LARGE SCALE GENOMIC DNA]</scope>
    <source>
        <strain evidence="10 11">ATCC 15930</strain>
    </source>
</reference>
<keyword evidence="3 7" id="KW-1134">Transmembrane beta strand</keyword>
<dbReference type="Proteomes" id="UP000027442">
    <property type="component" value="Unassembled WGS sequence"/>
</dbReference>
<evidence type="ECO:0000256" key="2">
    <source>
        <dbReference type="ARBA" id="ARBA00022448"/>
    </source>
</evidence>
<keyword evidence="4 7" id="KW-0812">Transmembrane</keyword>
<dbReference type="SUPFAM" id="SSF49464">
    <property type="entry name" value="Carboxypeptidase regulatory domain-like"/>
    <property type="match status" value="1"/>
</dbReference>
<dbReference type="PROSITE" id="PS52016">
    <property type="entry name" value="TONB_DEPENDENT_REC_3"/>
    <property type="match status" value="1"/>
</dbReference>
<feature type="domain" description="TonB-dependent receptor plug" evidence="9">
    <location>
        <begin position="134"/>
        <end position="259"/>
    </location>
</feature>
<protein>
    <submittedName>
        <fullName evidence="10">TonB-dependent receptor</fullName>
    </submittedName>
</protein>
<dbReference type="Gene3D" id="2.170.130.10">
    <property type="entry name" value="TonB-dependent receptor, plug domain"/>
    <property type="match status" value="1"/>
</dbReference>
<keyword evidence="8" id="KW-0732">Signal</keyword>
<proteinExistence type="inferred from homology"/>
<evidence type="ECO:0000256" key="8">
    <source>
        <dbReference type="SAM" id="SignalP"/>
    </source>
</evidence>
<dbReference type="InterPro" id="IPR036942">
    <property type="entry name" value="Beta-barrel_TonB_sf"/>
</dbReference>
<name>A0A069QI43_HOYLO</name>
<dbReference type="InterPro" id="IPR012910">
    <property type="entry name" value="Plug_dom"/>
</dbReference>
<evidence type="ECO:0000256" key="5">
    <source>
        <dbReference type="ARBA" id="ARBA00023136"/>
    </source>
</evidence>
<evidence type="ECO:0000256" key="4">
    <source>
        <dbReference type="ARBA" id="ARBA00022692"/>
    </source>
</evidence>
<keyword evidence="5 7" id="KW-0472">Membrane</keyword>
<evidence type="ECO:0000259" key="9">
    <source>
        <dbReference type="Pfam" id="PF07715"/>
    </source>
</evidence>
<dbReference type="SUPFAM" id="SSF56935">
    <property type="entry name" value="Porins"/>
    <property type="match status" value="1"/>
</dbReference>
<dbReference type="RefSeq" id="WP_026292434.1">
    <property type="nucleotide sequence ID" value="NZ_KB899211.1"/>
</dbReference>
<accession>A0A069QI43</accession>
<comment type="caution">
    <text evidence="10">The sequence shown here is derived from an EMBL/GenBank/DDBJ whole genome shotgun (WGS) entry which is preliminary data.</text>
</comment>
<dbReference type="InterPro" id="IPR008969">
    <property type="entry name" value="CarboxyPept-like_regulatory"/>
</dbReference>
<dbReference type="InterPro" id="IPR023997">
    <property type="entry name" value="TonB-dep_OMP_SusC/RagA_CS"/>
</dbReference>
<dbReference type="Pfam" id="PF07715">
    <property type="entry name" value="Plug"/>
    <property type="match status" value="1"/>
</dbReference>
<comment type="subcellular location">
    <subcellularLocation>
        <location evidence="1 7">Cell outer membrane</location>
        <topology evidence="1 7">Multi-pass membrane protein</topology>
    </subcellularLocation>
</comment>
<organism evidence="10 11">
    <name type="scientific">Hoylesella loescheii DSM 19665 = JCM 12249 = ATCC 15930</name>
    <dbReference type="NCBI Taxonomy" id="1122985"/>
    <lineage>
        <taxon>Bacteria</taxon>
        <taxon>Pseudomonadati</taxon>
        <taxon>Bacteroidota</taxon>
        <taxon>Bacteroidia</taxon>
        <taxon>Bacteroidales</taxon>
        <taxon>Prevotellaceae</taxon>
        <taxon>Hoylesella</taxon>
    </lineage>
</organism>
<dbReference type="NCBIfam" id="TIGR04057">
    <property type="entry name" value="SusC_RagA_signa"/>
    <property type="match status" value="1"/>
</dbReference>
<dbReference type="EMBL" id="JNGW01000097">
    <property type="protein sequence ID" value="KDR51669.1"/>
    <property type="molecule type" value="Genomic_DNA"/>
</dbReference>
<dbReference type="HOGENOM" id="CLU_004317_1_1_10"/>
<keyword evidence="10" id="KW-0675">Receptor</keyword>
<evidence type="ECO:0000256" key="6">
    <source>
        <dbReference type="ARBA" id="ARBA00023237"/>
    </source>
</evidence>
<gene>
    <name evidence="10" type="ORF">HMPREF1991_02279</name>
</gene>